<comment type="catalytic activity">
    <reaction evidence="11">
        <text>2 (2E,6E)-farnesyl diphosphate + NADH + H(+) = squalene + 2 diphosphate + NAD(+)</text>
        <dbReference type="Rhea" id="RHEA:32299"/>
        <dbReference type="ChEBI" id="CHEBI:15378"/>
        <dbReference type="ChEBI" id="CHEBI:15440"/>
        <dbReference type="ChEBI" id="CHEBI:33019"/>
        <dbReference type="ChEBI" id="CHEBI:57540"/>
        <dbReference type="ChEBI" id="CHEBI:57945"/>
        <dbReference type="ChEBI" id="CHEBI:175763"/>
        <dbReference type="EC" id="2.5.1.21"/>
    </reaction>
</comment>
<comment type="similarity">
    <text evidence="3 11">Belongs to the phytoene/squalene synthase family.</text>
</comment>
<dbReference type="UniPathway" id="UPA00767">
    <property type="reaction ID" value="UER00751"/>
</dbReference>
<evidence type="ECO:0000313" key="12">
    <source>
        <dbReference type="EMBL" id="KJE94382.1"/>
    </source>
</evidence>
<dbReference type="InterPro" id="IPR044844">
    <property type="entry name" value="Trans_IPPS_euk-type"/>
</dbReference>
<evidence type="ECO:0000256" key="5">
    <source>
        <dbReference type="ARBA" id="ARBA00022516"/>
    </source>
</evidence>
<keyword evidence="8" id="KW-1133">Transmembrane helix</keyword>
<dbReference type="InterPro" id="IPR008949">
    <property type="entry name" value="Isoprenoid_synthase_dom_sf"/>
</dbReference>
<comment type="function">
    <text evidence="11">Catalyzes the condensation of 2 farnesyl pyrophosphate (FPP) moieties to form squalene.</text>
</comment>
<dbReference type="FunCoup" id="A0A0D2VT40">
    <property type="interactions" value="203"/>
</dbReference>
<evidence type="ECO:0000313" key="13">
    <source>
        <dbReference type="Proteomes" id="UP000008743"/>
    </source>
</evidence>
<gene>
    <name evidence="12" type="ORF">CAOG_005028</name>
</gene>
<protein>
    <recommendedName>
        <fullName evidence="4 11">Squalene synthase</fullName>
        <shortName evidence="11">SQS</shortName>
        <shortName evidence="11">SS</shortName>
        <ecNumber evidence="4 11">2.5.1.21</ecNumber>
    </recommendedName>
</protein>
<dbReference type="PANTHER" id="PTHR11626:SF2">
    <property type="entry name" value="SQUALENE SYNTHASE"/>
    <property type="match status" value="1"/>
</dbReference>
<dbReference type="FunFam" id="1.10.600.10:FF:000003">
    <property type="entry name" value="Farnesyl-diphosphate farnesyltransferase 1"/>
    <property type="match status" value="1"/>
</dbReference>
<keyword evidence="13" id="KW-1185">Reference proteome</keyword>
<dbReference type="PhylomeDB" id="A0A0D2VT40"/>
<keyword evidence="5" id="KW-0444">Lipid biosynthesis</keyword>
<name>A0A0D2VT40_CAPO3</name>
<comment type="cofactor">
    <cofactor evidence="1 11">
        <name>Mg(2+)</name>
        <dbReference type="ChEBI" id="CHEBI:18420"/>
    </cofactor>
</comment>
<dbReference type="PROSITE" id="PS01044">
    <property type="entry name" value="SQUALEN_PHYTOEN_SYN_1"/>
    <property type="match status" value="1"/>
</dbReference>
<evidence type="ECO:0000256" key="1">
    <source>
        <dbReference type="ARBA" id="ARBA00001946"/>
    </source>
</evidence>
<dbReference type="CDD" id="cd00683">
    <property type="entry name" value="Trans_IPPS_HH"/>
    <property type="match status" value="1"/>
</dbReference>
<evidence type="ECO:0000256" key="7">
    <source>
        <dbReference type="ARBA" id="ARBA00022692"/>
    </source>
</evidence>
<evidence type="ECO:0000256" key="9">
    <source>
        <dbReference type="ARBA" id="ARBA00023098"/>
    </source>
</evidence>
<keyword evidence="9" id="KW-0443">Lipid metabolism</keyword>
<evidence type="ECO:0000256" key="10">
    <source>
        <dbReference type="ARBA" id="ARBA00023136"/>
    </source>
</evidence>
<dbReference type="Proteomes" id="UP000008743">
    <property type="component" value="Unassembled WGS sequence"/>
</dbReference>
<keyword evidence="10" id="KW-0472">Membrane</keyword>
<dbReference type="InParanoid" id="A0A0D2VT40"/>
<comment type="subcellular location">
    <subcellularLocation>
        <location evidence="2">Membrane</location>
    </subcellularLocation>
</comment>
<dbReference type="GO" id="GO:0055056">
    <property type="term" value="F:D-glucose transmembrane transporter activity"/>
    <property type="evidence" value="ECO:0007669"/>
    <property type="project" value="UniProtKB-UniRule"/>
</dbReference>
<sequence>MERNKENQSFSSAVENFLFLYYTKTMASLILHPDELWALCKFKFLGGQQAIMPKNDLSALPESMQKCYRLLEATSRSFAAVIQALDGELRPAICIFYLVLRGLDTIEDDMTLANEVKVPLLVDFHEIIYKTGWTFNGNGPDEADRHLLVDFDVVIAEFLKLRPAYQEVIADITKRMGLGMSKFLGAQVHTKDDYNEYCHYVAGLVGIGLSKIFAASGLESEAVGTSEHLSNSMGLFLQKTNIIRDYLEDIIDGRIFWPRAVWIKYAPNGKLDDFRAPENKAAALACLNDLVTDALAHIPDVFAYMSSLRNQSVFNFCAIPQVMAIATLALVYDNHQVFTRTGVKIRKALAVKLMMGATNMPNLYAIFGEFLANLESRVRTEDPSYEATVAAIERAKVMLRAGLIACPSQPEPSASAKYSQAAFALGLVAAGVWWARRGTAIAV</sequence>
<proteinExistence type="inferred from homology"/>
<dbReference type="Gene3D" id="1.10.600.10">
    <property type="entry name" value="Farnesyl Diphosphate Synthase"/>
    <property type="match status" value="1"/>
</dbReference>
<comment type="catalytic activity">
    <reaction evidence="11">
        <text>2 (2E,6E)-farnesyl diphosphate + NADPH + H(+) = squalene + 2 diphosphate + NADP(+)</text>
        <dbReference type="Rhea" id="RHEA:32295"/>
        <dbReference type="ChEBI" id="CHEBI:15378"/>
        <dbReference type="ChEBI" id="CHEBI:15440"/>
        <dbReference type="ChEBI" id="CHEBI:33019"/>
        <dbReference type="ChEBI" id="CHEBI:57783"/>
        <dbReference type="ChEBI" id="CHEBI:58349"/>
        <dbReference type="ChEBI" id="CHEBI:175763"/>
        <dbReference type="EC" id="2.5.1.21"/>
    </reaction>
</comment>
<dbReference type="OrthoDB" id="431150at2759"/>
<dbReference type="InterPro" id="IPR006449">
    <property type="entry name" value="Squal_synth-like"/>
</dbReference>
<evidence type="ECO:0000256" key="11">
    <source>
        <dbReference type="RuleBase" id="RU368088"/>
    </source>
</evidence>
<accession>A0A0D2VT40</accession>
<evidence type="ECO:0000256" key="4">
    <source>
        <dbReference type="ARBA" id="ARBA00012373"/>
    </source>
</evidence>
<organism evidence="12 13">
    <name type="scientific">Capsaspora owczarzaki (strain ATCC 30864)</name>
    <dbReference type="NCBI Taxonomy" id="595528"/>
    <lineage>
        <taxon>Eukaryota</taxon>
        <taxon>Filasterea</taxon>
        <taxon>Capsaspora</taxon>
    </lineage>
</organism>
<dbReference type="Pfam" id="PF00494">
    <property type="entry name" value="SQS_PSY"/>
    <property type="match status" value="1"/>
</dbReference>
<dbReference type="PROSITE" id="PS01045">
    <property type="entry name" value="SQUALEN_PHYTOEN_SYN_2"/>
    <property type="match status" value="1"/>
</dbReference>
<dbReference type="STRING" id="595528.A0A0D2VT40"/>
<keyword evidence="6 11" id="KW-0808">Transferase</keyword>
<dbReference type="PANTHER" id="PTHR11626">
    <property type="entry name" value="FARNESYL-DIPHOSPHATE FARNESYLTRANSFERASE"/>
    <property type="match status" value="1"/>
</dbReference>
<evidence type="ECO:0000256" key="8">
    <source>
        <dbReference type="ARBA" id="ARBA00022989"/>
    </source>
</evidence>
<dbReference type="SFLD" id="SFLDS00005">
    <property type="entry name" value="Isoprenoid_Synthase_Type_I"/>
    <property type="match status" value="1"/>
</dbReference>
<dbReference type="AlphaFoldDB" id="A0A0D2VT40"/>
<dbReference type="SFLD" id="SFLDG01018">
    <property type="entry name" value="Squalene/Phytoene_Synthase_Lik"/>
    <property type="match status" value="1"/>
</dbReference>
<keyword evidence="7" id="KW-0812">Transmembrane</keyword>
<evidence type="ECO:0000256" key="6">
    <source>
        <dbReference type="ARBA" id="ARBA00022679"/>
    </source>
</evidence>
<dbReference type="GO" id="GO:0051996">
    <property type="term" value="F:squalene synthase [NAD(P)H] activity"/>
    <property type="evidence" value="ECO:0007669"/>
    <property type="project" value="UniProtKB-UniRule"/>
</dbReference>
<dbReference type="InterPro" id="IPR033904">
    <property type="entry name" value="Trans_IPPS_HH"/>
</dbReference>
<dbReference type="NCBIfam" id="TIGR01559">
    <property type="entry name" value="squal_synth"/>
    <property type="match status" value="1"/>
</dbReference>
<dbReference type="InterPro" id="IPR019845">
    <property type="entry name" value="Squalene/phytoene_synthase_CS"/>
</dbReference>
<reference evidence="13" key="1">
    <citation type="submission" date="2011-02" db="EMBL/GenBank/DDBJ databases">
        <title>The Genome Sequence of Capsaspora owczarzaki ATCC 30864.</title>
        <authorList>
            <person name="Russ C."/>
            <person name="Cuomo C."/>
            <person name="Burger G."/>
            <person name="Gray M.W."/>
            <person name="Holland P.W.H."/>
            <person name="King N."/>
            <person name="Lang F.B.F."/>
            <person name="Roger A.J."/>
            <person name="Ruiz-Trillo I."/>
            <person name="Young S.K."/>
            <person name="Zeng Q."/>
            <person name="Gargeya S."/>
            <person name="Alvarado L."/>
            <person name="Berlin A."/>
            <person name="Chapman S.B."/>
            <person name="Chen Z."/>
            <person name="Freedman E."/>
            <person name="Gellesch M."/>
            <person name="Goldberg J."/>
            <person name="Griggs A."/>
            <person name="Gujja S."/>
            <person name="Heilman E."/>
            <person name="Heiman D."/>
            <person name="Howarth C."/>
            <person name="Mehta T."/>
            <person name="Neiman D."/>
            <person name="Pearson M."/>
            <person name="Roberts A."/>
            <person name="Saif S."/>
            <person name="Shea T."/>
            <person name="Shenoy N."/>
            <person name="Sisk P."/>
            <person name="Stolte C."/>
            <person name="Sykes S."/>
            <person name="White J."/>
            <person name="Yandava C."/>
            <person name="Haas B."/>
            <person name="Nusbaum C."/>
            <person name="Birren B."/>
        </authorList>
    </citation>
    <scope>NUCLEOTIDE SEQUENCE</scope>
    <source>
        <strain evidence="13">ATCC 30864</strain>
    </source>
</reference>
<dbReference type="InterPro" id="IPR002060">
    <property type="entry name" value="Squ/phyt_synthse"/>
</dbReference>
<dbReference type="GO" id="GO:0006695">
    <property type="term" value="P:cholesterol biosynthetic process"/>
    <property type="evidence" value="ECO:0007669"/>
    <property type="project" value="TreeGrafter"/>
</dbReference>
<dbReference type="GO" id="GO:0005789">
    <property type="term" value="C:endoplasmic reticulum membrane"/>
    <property type="evidence" value="ECO:0007669"/>
    <property type="project" value="TreeGrafter"/>
</dbReference>
<dbReference type="eggNOG" id="KOG1459">
    <property type="taxonomic scope" value="Eukaryota"/>
</dbReference>
<evidence type="ECO:0000256" key="2">
    <source>
        <dbReference type="ARBA" id="ARBA00004370"/>
    </source>
</evidence>
<dbReference type="GO" id="GO:0045338">
    <property type="term" value="P:farnesyl diphosphate metabolic process"/>
    <property type="evidence" value="ECO:0007669"/>
    <property type="project" value="InterPro"/>
</dbReference>
<dbReference type="EC" id="2.5.1.21" evidence="4 11"/>
<dbReference type="SUPFAM" id="SSF48576">
    <property type="entry name" value="Terpenoid synthases"/>
    <property type="match status" value="1"/>
</dbReference>
<dbReference type="EMBL" id="KE346367">
    <property type="protein sequence ID" value="KJE94382.1"/>
    <property type="molecule type" value="Genomic_DNA"/>
</dbReference>
<evidence type="ECO:0000256" key="3">
    <source>
        <dbReference type="ARBA" id="ARBA00006251"/>
    </source>
</evidence>
<comment type="pathway">
    <text evidence="11">Terpene metabolism; lanosterol biosynthesis; lanosterol from farnesyl diphosphate: step 1/3.</text>
</comment>